<evidence type="ECO:0000256" key="1">
    <source>
        <dbReference type="ARBA" id="ARBA00008791"/>
    </source>
</evidence>
<dbReference type="PANTHER" id="PTHR46268:SF6">
    <property type="entry name" value="UNIVERSAL STRESS PROTEIN UP12"/>
    <property type="match status" value="1"/>
</dbReference>
<keyword evidence="4" id="KW-1185">Reference proteome</keyword>
<reference evidence="3 4" key="1">
    <citation type="journal article" date="2014" name="Genome Announc.">
        <title>Complete Genome Sequence of Hyphomicrobium nitrativorans Strain NL23, a Denitrifying Bacterium Isolated from Biofilm of a Methanol-Fed Denitrification System Treating Seawater at the Montreal Biodome.</title>
        <authorList>
            <person name="Martineau C."/>
            <person name="Villeneuve C."/>
            <person name="Mauffrey F."/>
            <person name="Villemur R."/>
        </authorList>
    </citation>
    <scope>NUCLEOTIDE SEQUENCE [LARGE SCALE GENOMIC DNA]</scope>
    <source>
        <strain evidence="3">NL23</strain>
    </source>
</reference>
<organism evidence="3 4">
    <name type="scientific">Hyphomicrobium nitrativorans NL23</name>
    <dbReference type="NCBI Taxonomy" id="1029756"/>
    <lineage>
        <taxon>Bacteria</taxon>
        <taxon>Pseudomonadati</taxon>
        <taxon>Pseudomonadota</taxon>
        <taxon>Alphaproteobacteria</taxon>
        <taxon>Hyphomicrobiales</taxon>
        <taxon>Hyphomicrobiaceae</taxon>
        <taxon>Hyphomicrobium</taxon>
    </lineage>
</organism>
<sequence length="138" mass="14397">MKKILCAVDDCEHSKVAARLAGALAAATAANLTLLAVNELIGGYLRGDASARLWTGPQVRKLLDDAAAEAKAAGAEKVETLETESRDVARAISQFAEEHGYDHIVIGSGGKTTVKRMVLGSVSADIVNRAPCPVTVAR</sequence>
<protein>
    <submittedName>
        <fullName evidence="3">Universal stress protein UspA</fullName>
    </submittedName>
</protein>
<accession>V5SB41</accession>
<dbReference type="Proteomes" id="UP000018542">
    <property type="component" value="Chromosome"/>
</dbReference>
<dbReference type="RefSeq" id="WP_023786646.1">
    <property type="nucleotide sequence ID" value="NC_022997.1"/>
</dbReference>
<proteinExistence type="inferred from homology"/>
<dbReference type="InterPro" id="IPR006015">
    <property type="entry name" value="Universal_stress_UspA"/>
</dbReference>
<dbReference type="STRING" id="1029756.W911_06255"/>
<evidence type="ECO:0000313" key="4">
    <source>
        <dbReference type="Proteomes" id="UP000018542"/>
    </source>
</evidence>
<evidence type="ECO:0000259" key="2">
    <source>
        <dbReference type="Pfam" id="PF00582"/>
    </source>
</evidence>
<dbReference type="PATRIC" id="fig|1029756.8.peg.1309"/>
<comment type="similarity">
    <text evidence="1">Belongs to the universal stress protein A family.</text>
</comment>
<dbReference type="AlphaFoldDB" id="V5SB41"/>
<dbReference type="EMBL" id="CP006912">
    <property type="protein sequence ID" value="AHB48076.1"/>
    <property type="molecule type" value="Genomic_DNA"/>
</dbReference>
<dbReference type="CDD" id="cd00293">
    <property type="entry name" value="USP-like"/>
    <property type="match status" value="1"/>
</dbReference>
<dbReference type="InterPro" id="IPR014729">
    <property type="entry name" value="Rossmann-like_a/b/a_fold"/>
</dbReference>
<dbReference type="SUPFAM" id="SSF52402">
    <property type="entry name" value="Adenine nucleotide alpha hydrolases-like"/>
    <property type="match status" value="1"/>
</dbReference>
<dbReference type="PANTHER" id="PTHR46268">
    <property type="entry name" value="STRESS RESPONSE PROTEIN NHAX"/>
    <property type="match status" value="1"/>
</dbReference>
<name>V5SB41_9HYPH</name>
<dbReference type="Gene3D" id="3.40.50.620">
    <property type="entry name" value="HUPs"/>
    <property type="match status" value="1"/>
</dbReference>
<dbReference type="Pfam" id="PF00582">
    <property type="entry name" value="Usp"/>
    <property type="match status" value="1"/>
</dbReference>
<dbReference type="KEGG" id="hni:W911_06255"/>
<dbReference type="HOGENOM" id="CLU_049301_11_1_5"/>
<dbReference type="OrthoDB" id="5564966at2"/>
<evidence type="ECO:0000313" key="3">
    <source>
        <dbReference type="EMBL" id="AHB48076.1"/>
    </source>
</evidence>
<dbReference type="InterPro" id="IPR006016">
    <property type="entry name" value="UspA"/>
</dbReference>
<gene>
    <name evidence="3" type="ORF">W911_06255</name>
</gene>
<dbReference type="PRINTS" id="PR01438">
    <property type="entry name" value="UNVRSLSTRESS"/>
</dbReference>
<feature type="domain" description="UspA" evidence="2">
    <location>
        <begin position="1"/>
        <end position="138"/>
    </location>
</feature>